<keyword evidence="3" id="KW-0805">Transcription regulation</keyword>
<evidence type="ECO:0000256" key="3">
    <source>
        <dbReference type="ARBA" id="ARBA00023015"/>
    </source>
</evidence>
<organism evidence="11 12">
    <name type="scientific">Musa troglodytarum</name>
    <name type="common">fe'i banana</name>
    <dbReference type="NCBI Taxonomy" id="320322"/>
    <lineage>
        <taxon>Eukaryota</taxon>
        <taxon>Viridiplantae</taxon>
        <taxon>Streptophyta</taxon>
        <taxon>Embryophyta</taxon>
        <taxon>Tracheophyta</taxon>
        <taxon>Spermatophyta</taxon>
        <taxon>Magnoliopsida</taxon>
        <taxon>Liliopsida</taxon>
        <taxon>Zingiberales</taxon>
        <taxon>Musaceae</taxon>
        <taxon>Musa</taxon>
    </lineage>
</organism>
<dbReference type="OrthoDB" id="10056939at2759"/>
<dbReference type="GO" id="GO:0006355">
    <property type="term" value="P:regulation of DNA-templated transcription"/>
    <property type="evidence" value="ECO:0007669"/>
    <property type="project" value="InterPro"/>
</dbReference>
<keyword evidence="7" id="KW-0539">Nucleus</keyword>
<evidence type="ECO:0000256" key="2">
    <source>
        <dbReference type="ARBA" id="ARBA00006454"/>
    </source>
</evidence>
<dbReference type="EMBL" id="CP097504">
    <property type="protein sequence ID" value="URD87410.1"/>
    <property type="molecule type" value="Genomic_DNA"/>
</dbReference>
<dbReference type="AlphaFoldDB" id="A0A9E7F2M9"/>
<dbReference type="PANTHER" id="PTHR11850">
    <property type="entry name" value="HOMEOBOX PROTEIN TRANSCRIPTION FACTORS"/>
    <property type="match status" value="1"/>
</dbReference>
<gene>
    <name evidence="11" type="ORF">MUK42_27239</name>
</gene>
<proteinExistence type="inferred from homology"/>
<keyword evidence="5 11" id="KW-0371">Homeobox</keyword>
<sequence>MVLQNQKSTNPQDSTINSSTELSLSERQDLQDKVTKLLALLDEYFRQMQTMVSSLDEVMGPEAAKPYTALALQTIPQHFRCLRDAIGCQIQVTRKSLEEQDNSDSKGAGISRLCYTDQRPRQQRALHCPNDSEKLMLAKQTGSTRSQVSNWLINARVRLWKPMIEDMYKEEIGDAEIDSSSSSEYFPKVQADIPSTGYQEHLQNASIERCQTNISNSTSVDFQDEASAEDNYTNRKMRTIREDSSFLQDSLARMDGFVAYQMSEFALGAVGCLCHCDYSTPMVSFLHLTISRAFLGFKGNPFTVQLLLPSMPAQPNECDSISSANEDAHQETTIKPKIMEILLETNIFVDH</sequence>
<dbReference type="Pfam" id="PF07526">
    <property type="entry name" value="POX"/>
    <property type="match status" value="1"/>
</dbReference>
<evidence type="ECO:0000259" key="9">
    <source>
        <dbReference type="SMART" id="SM00389"/>
    </source>
</evidence>
<name>A0A9E7F2M9_9LILI</name>
<keyword evidence="12" id="KW-1185">Reference proteome</keyword>
<dbReference type="SUPFAM" id="SSF46689">
    <property type="entry name" value="Homeodomain-like"/>
    <property type="match status" value="1"/>
</dbReference>
<comment type="similarity">
    <text evidence="2">Belongs to the TALE/BELL homeobox family.</text>
</comment>
<feature type="domain" description="Homeobox" evidence="9">
    <location>
        <begin position="117"/>
        <end position="166"/>
    </location>
</feature>
<dbReference type="SMART" id="SM00574">
    <property type="entry name" value="POX"/>
    <property type="match status" value="1"/>
</dbReference>
<keyword evidence="4 11" id="KW-0238">DNA-binding</keyword>
<evidence type="ECO:0000256" key="5">
    <source>
        <dbReference type="ARBA" id="ARBA00023155"/>
    </source>
</evidence>
<dbReference type="InterPro" id="IPR006563">
    <property type="entry name" value="POX_dom"/>
</dbReference>
<dbReference type="CDD" id="cd00086">
    <property type="entry name" value="homeodomain"/>
    <property type="match status" value="1"/>
</dbReference>
<feature type="region of interest" description="Disordered" evidence="8">
    <location>
        <begin position="1"/>
        <end position="25"/>
    </location>
</feature>
<feature type="compositionally biased region" description="Polar residues" evidence="8">
    <location>
        <begin position="1"/>
        <end position="23"/>
    </location>
</feature>
<comment type="subcellular location">
    <subcellularLocation>
        <location evidence="1">Nucleus</location>
    </subcellularLocation>
</comment>
<keyword evidence="6" id="KW-0804">Transcription</keyword>
<evidence type="ECO:0000256" key="7">
    <source>
        <dbReference type="ARBA" id="ARBA00023242"/>
    </source>
</evidence>
<dbReference type="InterPro" id="IPR050224">
    <property type="entry name" value="TALE_homeobox"/>
</dbReference>
<dbReference type="SMART" id="SM00389">
    <property type="entry name" value="HOX"/>
    <property type="match status" value="1"/>
</dbReference>
<evidence type="ECO:0000259" key="10">
    <source>
        <dbReference type="SMART" id="SM00574"/>
    </source>
</evidence>
<dbReference type="Pfam" id="PF05920">
    <property type="entry name" value="Homeobox_KN"/>
    <property type="match status" value="1"/>
</dbReference>
<evidence type="ECO:0000256" key="8">
    <source>
        <dbReference type="SAM" id="MobiDB-lite"/>
    </source>
</evidence>
<dbReference type="GO" id="GO:0003677">
    <property type="term" value="F:DNA binding"/>
    <property type="evidence" value="ECO:0007669"/>
    <property type="project" value="UniProtKB-KW"/>
</dbReference>
<evidence type="ECO:0000313" key="11">
    <source>
        <dbReference type="EMBL" id="URD87410.1"/>
    </source>
</evidence>
<dbReference type="GO" id="GO:0005634">
    <property type="term" value="C:nucleus"/>
    <property type="evidence" value="ECO:0007669"/>
    <property type="project" value="UniProtKB-SubCell"/>
</dbReference>
<dbReference type="Gene3D" id="1.10.10.60">
    <property type="entry name" value="Homeodomain-like"/>
    <property type="match status" value="1"/>
</dbReference>
<evidence type="ECO:0000256" key="4">
    <source>
        <dbReference type="ARBA" id="ARBA00023125"/>
    </source>
</evidence>
<protein>
    <submittedName>
        <fullName evidence="11">Homeobox domain containing protein</fullName>
    </submittedName>
</protein>
<feature type="domain" description="POX" evidence="10">
    <location>
        <begin position="1"/>
        <end position="88"/>
    </location>
</feature>
<dbReference type="InterPro" id="IPR009057">
    <property type="entry name" value="Homeodomain-like_sf"/>
</dbReference>
<evidence type="ECO:0000256" key="1">
    <source>
        <dbReference type="ARBA" id="ARBA00004123"/>
    </source>
</evidence>
<evidence type="ECO:0000256" key="6">
    <source>
        <dbReference type="ARBA" id="ARBA00023163"/>
    </source>
</evidence>
<dbReference type="InterPro" id="IPR008422">
    <property type="entry name" value="KN_HD"/>
</dbReference>
<dbReference type="InterPro" id="IPR001356">
    <property type="entry name" value="HD"/>
</dbReference>
<accession>A0A9E7F2M9</accession>
<evidence type="ECO:0000313" key="12">
    <source>
        <dbReference type="Proteomes" id="UP001055439"/>
    </source>
</evidence>
<dbReference type="Proteomes" id="UP001055439">
    <property type="component" value="Chromosome 2"/>
</dbReference>
<reference evidence="11" key="1">
    <citation type="submission" date="2022-05" db="EMBL/GenBank/DDBJ databases">
        <title>The Musa troglodytarum L. genome provides insights into the mechanism of non-climacteric behaviour and enrichment of carotenoids.</title>
        <authorList>
            <person name="Wang J."/>
        </authorList>
    </citation>
    <scope>NUCLEOTIDE SEQUENCE</scope>
    <source>
        <tissue evidence="11">Leaf</tissue>
    </source>
</reference>